<keyword evidence="2" id="KW-1185">Reference proteome</keyword>
<gene>
    <name evidence="1" type="ORF">BD310DRAFT_399621</name>
</gene>
<dbReference type="AlphaFoldDB" id="A0A4Q9QCP8"/>
<proteinExistence type="predicted"/>
<reference evidence="1 2" key="1">
    <citation type="submission" date="2019-01" db="EMBL/GenBank/DDBJ databases">
        <title>Draft genome sequences of three monokaryotic isolates of the white-rot basidiomycete fungus Dichomitus squalens.</title>
        <authorList>
            <consortium name="DOE Joint Genome Institute"/>
            <person name="Lopez S.C."/>
            <person name="Andreopoulos B."/>
            <person name="Pangilinan J."/>
            <person name="Lipzen A."/>
            <person name="Riley R."/>
            <person name="Ahrendt S."/>
            <person name="Ng V."/>
            <person name="Barry K."/>
            <person name="Daum C."/>
            <person name="Grigoriev I.V."/>
            <person name="Hilden K.S."/>
            <person name="Makela M.R."/>
            <person name="de Vries R.P."/>
        </authorList>
    </citation>
    <scope>NUCLEOTIDE SEQUENCE [LARGE SCALE GENOMIC DNA]</scope>
    <source>
        <strain evidence="1 2">CBS 464.89</strain>
    </source>
</reference>
<accession>A0A4Q9QCP8</accession>
<sequence>MPHICPYDHDHMIYAIYVLNVRLWDACVSSIVFGVSYHRLVICPDTDFTPHRSPVVHGSREKMYT</sequence>
<evidence type="ECO:0000313" key="1">
    <source>
        <dbReference type="EMBL" id="TBU64484.1"/>
    </source>
</evidence>
<organism evidence="1 2">
    <name type="scientific">Dichomitus squalens</name>
    <dbReference type="NCBI Taxonomy" id="114155"/>
    <lineage>
        <taxon>Eukaryota</taxon>
        <taxon>Fungi</taxon>
        <taxon>Dikarya</taxon>
        <taxon>Basidiomycota</taxon>
        <taxon>Agaricomycotina</taxon>
        <taxon>Agaricomycetes</taxon>
        <taxon>Polyporales</taxon>
        <taxon>Polyporaceae</taxon>
        <taxon>Dichomitus</taxon>
    </lineage>
</organism>
<dbReference type="Proteomes" id="UP000292082">
    <property type="component" value="Unassembled WGS sequence"/>
</dbReference>
<name>A0A4Q9QCP8_9APHY</name>
<evidence type="ECO:0000313" key="2">
    <source>
        <dbReference type="Proteomes" id="UP000292082"/>
    </source>
</evidence>
<dbReference type="EMBL" id="ML145086">
    <property type="protein sequence ID" value="TBU64484.1"/>
    <property type="molecule type" value="Genomic_DNA"/>
</dbReference>
<protein>
    <submittedName>
        <fullName evidence="1">Uncharacterized protein</fullName>
    </submittedName>
</protein>